<reference evidence="2 3" key="1">
    <citation type="journal article" date="2019" name="Commun. Biol.">
        <title>The bagworm genome reveals a unique fibroin gene that provides high tensile strength.</title>
        <authorList>
            <person name="Kono N."/>
            <person name="Nakamura H."/>
            <person name="Ohtoshi R."/>
            <person name="Tomita M."/>
            <person name="Numata K."/>
            <person name="Arakawa K."/>
        </authorList>
    </citation>
    <scope>NUCLEOTIDE SEQUENCE [LARGE SCALE GENOMIC DNA]</scope>
</reference>
<dbReference type="EMBL" id="BGZK01001966">
    <property type="protein sequence ID" value="GBP88932.1"/>
    <property type="molecule type" value="Genomic_DNA"/>
</dbReference>
<comment type="caution">
    <text evidence="2">The sequence shown here is derived from an EMBL/GenBank/DDBJ whole genome shotgun (WGS) entry which is preliminary data.</text>
</comment>
<gene>
    <name evidence="2" type="ORF">EVAR_64352_1</name>
</gene>
<dbReference type="AlphaFoldDB" id="A0A4C1ZNM6"/>
<feature type="region of interest" description="Disordered" evidence="1">
    <location>
        <begin position="100"/>
        <end position="136"/>
    </location>
</feature>
<feature type="compositionally biased region" description="Basic and acidic residues" evidence="1">
    <location>
        <begin position="108"/>
        <end position="118"/>
    </location>
</feature>
<sequence length="153" mass="17476">MFFYEITVWETSKIVEFNKRIQRPRGSSTDKRCVLSLRERCLFGSHLDARTRATASGGARRERGGVRDYDKGVRLRSYYKKLILIRRIVPKSPPMNIINSSISGGEDAGSRGDIDRPLRTGPAPRRPPSECTTHRRPVLLMAVNPPERSCRHR</sequence>
<name>A0A4C1ZNM6_EUMVA</name>
<dbReference type="Proteomes" id="UP000299102">
    <property type="component" value="Unassembled WGS sequence"/>
</dbReference>
<evidence type="ECO:0000313" key="3">
    <source>
        <dbReference type="Proteomes" id="UP000299102"/>
    </source>
</evidence>
<protein>
    <submittedName>
        <fullName evidence="2">Uncharacterized protein</fullName>
    </submittedName>
</protein>
<organism evidence="2 3">
    <name type="scientific">Eumeta variegata</name>
    <name type="common">Bagworm moth</name>
    <name type="synonym">Eumeta japonica</name>
    <dbReference type="NCBI Taxonomy" id="151549"/>
    <lineage>
        <taxon>Eukaryota</taxon>
        <taxon>Metazoa</taxon>
        <taxon>Ecdysozoa</taxon>
        <taxon>Arthropoda</taxon>
        <taxon>Hexapoda</taxon>
        <taxon>Insecta</taxon>
        <taxon>Pterygota</taxon>
        <taxon>Neoptera</taxon>
        <taxon>Endopterygota</taxon>
        <taxon>Lepidoptera</taxon>
        <taxon>Glossata</taxon>
        <taxon>Ditrysia</taxon>
        <taxon>Tineoidea</taxon>
        <taxon>Psychidae</taxon>
        <taxon>Oiketicinae</taxon>
        <taxon>Eumeta</taxon>
    </lineage>
</organism>
<evidence type="ECO:0000256" key="1">
    <source>
        <dbReference type="SAM" id="MobiDB-lite"/>
    </source>
</evidence>
<evidence type="ECO:0000313" key="2">
    <source>
        <dbReference type="EMBL" id="GBP88932.1"/>
    </source>
</evidence>
<proteinExistence type="predicted"/>
<accession>A0A4C1ZNM6</accession>
<keyword evidence="3" id="KW-1185">Reference proteome</keyword>